<accession>A0AAE3LKZ2</accession>
<dbReference type="AlphaFoldDB" id="A0AAE3LKZ2"/>
<sequence length="299" mass="34303">MFGYVRPFKPYMRMFEYDIYKAVYCGLCKDMGRRYGFVTRFTLSYDFAFLSLMDLSVRGVKLDAEKQRCIAHPLKKTMCAKCTCNLKYTSSAAVILTYHKLRDDIADKGLKGKLAAFALLPFFKKPYKKAARLYPDLAPAVENAMELQNKIEREKTAGIDLACEPTALMMQAVAGGLTSKHDQRRPLLERFGYLLGRFIYICDALDDLPDDHESESYNPLLAKFPPTEGINADYLKQVHAFCDDSINFTLGEMADIYVKLNLKRYRDILDNIVYLGLKNVYTQIRSGKFRNNRKGNNDQ</sequence>
<dbReference type="Pfam" id="PF18937">
    <property type="entry name" value="DUF5685"/>
    <property type="match status" value="1"/>
</dbReference>
<gene>
    <name evidence="1" type="ORF">OCV57_00935</name>
</gene>
<dbReference type="EMBL" id="JAOQJZ010000001">
    <property type="protein sequence ID" value="MCU6704491.1"/>
    <property type="molecule type" value="Genomic_DNA"/>
</dbReference>
<name>A0AAE3LKZ2_9FIRM</name>
<dbReference type="InterPro" id="IPR043740">
    <property type="entry name" value="DUF5685"/>
</dbReference>
<organism evidence="1 2">
    <name type="scientific">Hominimerdicola aceti</name>
    <dbReference type="NCBI Taxonomy" id="2981726"/>
    <lineage>
        <taxon>Bacteria</taxon>
        <taxon>Bacillati</taxon>
        <taxon>Bacillota</taxon>
        <taxon>Clostridia</taxon>
        <taxon>Eubacteriales</taxon>
        <taxon>Oscillospiraceae</taxon>
        <taxon>Hominimerdicola</taxon>
    </lineage>
</organism>
<reference evidence="1 2" key="1">
    <citation type="journal article" date="2021" name="ISME Commun">
        <title>Automated analysis of genomic sequences facilitates high-throughput and comprehensive description of bacteria.</title>
        <authorList>
            <person name="Hitch T.C.A."/>
        </authorList>
    </citation>
    <scope>NUCLEOTIDE SEQUENCE [LARGE SCALE GENOMIC DNA]</scope>
    <source>
        <strain evidence="1 2">Sanger_31</strain>
    </source>
</reference>
<dbReference type="RefSeq" id="WP_022287431.1">
    <property type="nucleotide sequence ID" value="NZ_JAOQJZ010000001.1"/>
</dbReference>
<evidence type="ECO:0000313" key="1">
    <source>
        <dbReference type="EMBL" id="MCU6704491.1"/>
    </source>
</evidence>
<protein>
    <submittedName>
        <fullName evidence="1">DUF5685 family protein</fullName>
    </submittedName>
</protein>
<comment type="caution">
    <text evidence="1">The sequence shown here is derived from an EMBL/GenBank/DDBJ whole genome shotgun (WGS) entry which is preliminary data.</text>
</comment>
<evidence type="ECO:0000313" key="2">
    <source>
        <dbReference type="Proteomes" id="UP001208131"/>
    </source>
</evidence>
<proteinExistence type="predicted"/>
<keyword evidence="2" id="KW-1185">Reference proteome</keyword>
<dbReference type="Proteomes" id="UP001208131">
    <property type="component" value="Unassembled WGS sequence"/>
</dbReference>